<evidence type="ECO:0000256" key="1">
    <source>
        <dbReference type="SAM" id="Coils"/>
    </source>
</evidence>
<feature type="coiled-coil region" evidence="1">
    <location>
        <begin position="780"/>
        <end position="885"/>
    </location>
</feature>
<dbReference type="KEGG" id="tet:TTHERM_00467530"/>
<feature type="compositionally biased region" description="Basic and acidic residues" evidence="2">
    <location>
        <begin position="1042"/>
        <end position="1057"/>
    </location>
</feature>
<feature type="region of interest" description="Disordered" evidence="2">
    <location>
        <begin position="1"/>
        <end position="50"/>
    </location>
</feature>
<feature type="compositionally biased region" description="Basic and acidic residues" evidence="2">
    <location>
        <begin position="13"/>
        <end position="33"/>
    </location>
</feature>
<sequence>MINNQNQFQIEPTVHHPNGEYQNYKRLDPHLKSDTSSPFQASTPRIQYSNRDDSPVIKFFNSKQVIPNSNLQIASQQQYPSYNQQHEDFNGSYNQVYYQQTPVQQNINQVNKNPLGKIQLLKVSDQYAQQQVHNNLSQSNPQQKEQLSMNEVEKINNVIKGDELSPLNMNALQERPDKNQKRERNHSLPLQLAQYMKPSILLEKITNTFKNKSPQSALQNKEQDIQNNYFNHTMPQAGVQKIPFDEQSQLSARQNKINPQIFSPKVRILQREMPLQEQVNNYQQTEPRQTRYSASYLQNNVMNSASPNSKVYIRTDISPQQQQVQSSRQYIQQPQYILRSTLPLNASADYSLSNQTNMQNQSGFITDRNNSISSQDLSRQMVYTPHHKPIFQQPFPIQRIQQQRQSVQYAPQYRQSISHIGEVHGNEFSAVNRSLNQLPNQNNINSQGRNIKIIQNGIPNQINQPYNFLQSSQPQQIQIYQNQQNHHGFPQKMFSQHSSFRQYDAPENSQLIENQKKIEQNLNKAINQRYQQNQQDQAGHISNQTNLSNEKQVPISKNNNINQASPNAWNNNQAQHQSIRNQNLRASGQFSFLDNHNSKDSDRSYQKEVQSIDSKENELNQAISAIQKLTNEKYQLINQVEQLTNELSEQAQLQLKYQQQINQLQSEIDQSKTQIQEQIHNLKMELENEKLLRQNEAVIYNQKINNEQQIIINLQQKNEELQKTLAQRSTNIQKSIYELEQIGKILNDNEAWQKIYQFQKESEAGSSKDQSTFLDKIKESNLIEEEMNKLLDERTILMQEITNQNDFLKGKLLEFKKQGYSSGSQNQKEMSQVQILEQQLQISEIQKKELAQEQDLMANLYECQIAQLKAQLQNKNEIIQVKYQENKFFLNQIQDLENSIKKSPYRKEDKAPIGHVAPFCQVPEKQLKKLNQKPESNFQQVQNKKEEDNLLIKKNNEEEHLDESEETSNVKQSNMIDRVNAQKQDSSNQLTEQQIRLNSVEEDLVKQKLFADQNSQSAIKKAENQPVIPVFMTYQEYNQKMSRDNKSKIQENQKTDSKSQNSNLQQSHDKYNQNDIYVEKQNFNKTSKNQYSPVKREDQIQANFPPLQENKNINSNQDQEEDILLNKQQNSSQQNLNMDIQYIQNEDNFQIDKDNCQISKSILDKYNDYLQGEKLYMEEDSLNYQQRNHVLSTIKEELPSEHQTNFSSVYQNQNNQNNELKQNQNQNKKNTIKNYSNYIENLKINLKQSQEQRKLLEEQVNNIIKTSNIAFKEDDEENSYIDEPLNKQMDTFDQDTNQNQGVAVQIKLSGNQIKQNMEQNQLNDQQNYNYEWDSNQIPQLEEVQDYEQNQIESNYNEEQNNCNYNLRQDDKQQIKNSKYKYEDEIPVNHSTFQNQNEYERQYQEIINQQNVIKQQFKFLK</sequence>
<protein>
    <submittedName>
        <fullName evidence="3">Uncharacterized protein</fullName>
    </submittedName>
</protein>
<reference evidence="4" key="1">
    <citation type="journal article" date="2006" name="PLoS Biol.">
        <title>Macronuclear genome sequence of the ciliate Tetrahymena thermophila, a model eukaryote.</title>
        <authorList>
            <person name="Eisen J.A."/>
            <person name="Coyne R.S."/>
            <person name="Wu M."/>
            <person name="Wu D."/>
            <person name="Thiagarajan M."/>
            <person name="Wortman J.R."/>
            <person name="Badger J.H."/>
            <person name="Ren Q."/>
            <person name="Amedeo P."/>
            <person name="Jones K.M."/>
            <person name="Tallon L.J."/>
            <person name="Delcher A.L."/>
            <person name="Salzberg S.L."/>
            <person name="Silva J.C."/>
            <person name="Haas B.J."/>
            <person name="Majoros W.H."/>
            <person name="Farzad M."/>
            <person name="Carlton J.M."/>
            <person name="Smith R.K. Jr."/>
            <person name="Garg J."/>
            <person name="Pearlman R.E."/>
            <person name="Karrer K.M."/>
            <person name="Sun L."/>
            <person name="Manning G."/>
            <person name="Elde N.C."/>
            <person name="Turkewitz A.P."/>
            <person name="Asai D.J."/>
            <person name="Wilkes D.E."/>
            <person name="Wang Y."/>
            <person name="Cai H."/>
            <person name="Collins K."/>
            <person name="Stewart B.A."/>
            <person name="Lee S.R."/>
            <person name="Wilamowska K."/>
            <person name="Weinberg Z."/>
            <person name="Ruzzo W.L."/>
            <person name="Wloga D."/>
            <person name="Gaertig J."/>
            <person name="Frankel J."/>
            <person name="Tsao C.-C."/>
            <person name="Gorovsky M.A."/>
            <person name="Keeling P.J."/>
            <person name="Waller R.F."/>
            <person name="Patron N.J."/>
            <person name="Cherry J.M."/>
            <person name="Stover N.A."/>
            <person name="Krieger C.J."/>
            <person name="del Toro C."/>
            <person name="Ryder H.F."/>
            <person name="Williamson S.C."/>
            <person name="Barbeau R.A."/>
            <person name="Hamilton E.P."/>
            <person name="Orias E."/>
        </authorList>
    </citation>
    <scope>NUCLEOTIDE SEQUENCE [LARGE SCALE GENOMIC DNA]</scope>
    <source>
        <strain evidence="4">SB210</strain>
    </source>
</reference>
<dbReference type="EMBL" id="GG662441">
    <property type="protein sequence ID" value="EAS04804.2"/>
    <property type="molecule type" value="Genomic_DNA"/>
</dbReference>
<dbReference type="RefSeq" id="XP_001025049.2">
    <property type="nucleotide sequence ID" value="XM_001025049.2"/>
</dbReference>
<accession>I7LXK2</accession>
<feature type="compositionally biased region" description="Polar residues" evidence="2">
    <location>
        <begin position="1"/>
        <end position="10"/>
    </location>
</feature>
<keyword evidence="1" id="KW-0175">Coiled coil</keyword>
<keyword evidence="4" id="KW-1185">Reference proteome</keyword>
<feature type="region of interest" description="Disordered" evidence="2">
    <location>
        <begin position="1042"/>
        <end position="1067"/>
    </location>
</feature>
<name>I7LXK2_TETTS</name>
<proteinExistence type="predicted"/>
<gene>
    <name evidence="3" type="ORF">TTHERM_00467530</name>
</gene>
<organism evidence="3 4">
    <name type="scientific">Tetrahymena thermophila (strain SB210)</name>
    <dbReference type="NCBI Taxonomy" id="312017"/>
    <lineage>
        <taxon>Eukaryota</taxon>
        <taxon>Sar</taxon>
        <taxon>Alveolata</taxon>
        <taxon>Ciliophora</taxon>
        <taxon>Intramacronucleata</taxon>
        <taxon>Oligohymenophorea</taxon>
        <taxon>Hymenostomatida</taxon>
        <taxon>Tetrahymenina</taxon>
        <taxon>Tetrahymenidae</taxon>
        <taxon>Tetrahymena</taxon>
    </lineage>
</organism>
<feature type="coiled-coil region" evidence="1">
    <location>
        <begin position="612"/>
        <end position="731"/>
    </location>
</feature>
<feature type="region of interest" description="Disordered" evidence="2">
    <location>
        <begin position="557"/>
        <end position="578"/>
    </location>
</feature>
<evidence type="ECO:0000256" key="2">
    <source>
        <dbReference type="SAM" id="MobiDB-lite"/>
    </source>
</evidence>
<feature type="compositionally biased region" description="Polar residues" evidence="2">
    <location>
        <begin position="34"/>
        <end position="49"/>
    </location>
</feature>
<feature type="coiled-coil region" evidence="1">
    <location>
        <begin position="1210"/>
        <end position="1266"/>
    </location>
</feature>
<evidence type="ECO:0000313" key="4">
    <source>
        <dbReference type="Proteomes" id="UP000009168"/>
    </source>
</evidence>
<feature type="region of interest" description="Disordered" evidence="2">
    <location>
        <begin position="955"/>
        <end position="974"/>
    </location>
</feature>
<dbReference type="Proteomes" id="UP000009168">
    <property type="component" value="Unassembled WGS sequence"/>
</dbReference>
<evidence type="ECO:0000313" key="3">
    <source>
        <dbReference type="EMBL" id="EAS04804.2"/>
    </source>
</evidence>
<dbReference type="GeneID" id="7826163"/>
<dbReference type="InParanoid" id="I7LXK2"/>